<reference evidence="1 2" key="1">
    <citation type="submission" date="2020-08" db="EMBL/GenBank/DDBJ databases">
        <title>Genomic Encyclopedia of Type Strains, Phase IV (KMG-IV): sequencing the most valuable type-strain genomes for metagenomic binning, comparative biology and taxonomic classification.</title>
        <authorList>
            <person name="Goeker M."/>
        </authorList>
    </citation>
    <scope>NUCLEOTIDE SEQUENCE [LARGE SCALE GENOMIC DNA]</scope>
    <source>
        <strain evidence="1 2">DSM 106146</strain>
    </source>
</reference>
<dbReference type="GO" id="GO:1904047">
    <property type="term" value="F:S-adenosyl-L-methionine binding"/>
    <property type="evidence" value="ECO:0007669"/>
    <property type="project" value="TreeGrafter"/>
</dbReference>
<dbReference type="SUPFAM" id="SSF53167">
    <property type="entry name" value="Purine and uridine phosphorylases"/>
    <property type="match status" value="1"/>
</dbReference>
<proteinExistence type="predicted"/>
<name>A0A7W8M523_9FIRM</name>
<evidence type="ECO:0000313" key="2">
    <source>
        <dbReference type="Proteomes" id="UP000543642"/>
    </source>
</evidence>
<gene>
    <name evidence="1" type="ORF">HNP82_001011</name>
</gene>
<keyword evidence="2" id="KW-1185">Reference proteome</keyword>
<dbReference type="GO" id="GO:0042601">
    <property type="term" value="C:endospore-forming forespore"/>
    <property type="evidence" value="ECO:0007669"/>
    <property type="project" value="TreeGrafter"/>
</dbReference>
<comment type="caution">
    <text evidence="1">The sequence shown here is derived from an EMBL/GenBank/DDBJ whole genome shotgun (WGS) entry which is preliminary data.</text>
</comment>
<dbReference type="GO" id="GO:0003913">
    <property type="term" value="F:DNA photolyase activity"/>
    <property type="evidence" value="ECO:0007669"/>
    <property type="project" value="TreeGrafter"/>
</dbReference>
<protein>
    <recommendedName>
        <fullName evidence="3">Nucleoside phosphorylase domain-containing protein</fullName>
    </recommendedName>
</protein>
<dbReference type="InterPro" id="IPR035994">
    <property type="entry name" value="Nucleoside_phosphorylase_sf"/>
</dbReference>
<dbReference type="Proteomes" id="UP000543642">
    <property type="component" value="Unassembled WGS sequence"/>
</dbReference>
<sequence>MMIYMAFALYWEAQPFIEYLKLKRDADFEKVQLFKGSMTPEIPEIVLFLTGPGTINGAVATAYVCGQFPPGPEDLFVNFGICAGTGSLCRGSIYRVHSIYEAATRRWFYPDMLLRTGDYPQESLVTFPVEVKTMDDQPCSLADMEGSGIYQAAQMFFEQHQMLFFKVVYDQPAAGTEGRRPASSGEEVKELCGRGSKKLMQDIFDAASDLEKLCPKKAVFSPGEIQAQEHVAQCLRATAAMKKKLGQILYYEKLSGKDIEALLRDFCQTYPVKECGSKKEGMKWLGALEERSWK</sequence>
<evidence type="ECO:0008006" key="3">
    <source>
        <dbReference type="Google" id="ProtNLM"/>
    </source>
</evidence>
<dbReference type="Gene3D" id="3.40.50.1580">
    <property type="entry name" value="Nucleoside phosphorylase domain"/>
    <property type="match status" value="1"/>
</dbReference>
<dbReference type="GO" id="GO:0051539">
    <property type="term" value="F:4 iron, 4 sulfur cluster binding"/>
    <property type="evidence" value="ECO:0007669"/>
    <property type="project" value="TreeGrafter"/>
</dbReference>
<dbReference type="PANTHER" id="PTHR37822">
    <property type="entry name" value="SPORE PHOTOPRODUCT LYASE-RELATED"/>
    <property type="match status" value="1"/>
</dbReference>
<dbReference type="GO" id="GO:0009116">
    <property type="term" value="P:nucleoside metabolic process"/>
    <property type="evidence" value="ECO:0007669"/>
    <property type="project" value="InterPro"/>
</dbReference>
<dbReference type="AlphaFoldDB" id="A0A7W8M523"/>
<dbReference type="RefSeq" id="WP_183772157.1">
    <property type="nucleotide sequence ID" value="NZ_JACHFW010000003.1"/>
</dbReference>
<accession>A0A7W8M523</accession>
<organism evidence="1 2">
    <name type="scientific">Catenibacillus scindens</name>
    <dbReference type="NCBI Taxonomy" id="673271"/>
    <lineage>
        <taxon>Bacteria</taxon>
        <taxon>Bacillati</taxon>
        <taxon>Bacillota</taxon>
        <taxon>Clostridia</taxon>
        <taxon>Lachnospirales</taxon>
        <taxon>Lachnospiraceae</taxon>
        <taxon>Catenibacillus</taxon>
    </lineage>
</organism>
<evidence type="ECO:0000313" key="1">
    <source>
        <dbReference type="EMBL" id="MBB5263906.1"/>
    </source>
</evidence>
<dbReference type="PANTHER" id="PTHR37822:SF2">
    <property type="entry name" value="SPORE PHOTOPRODUCT LYASE"/>
    <property type="match status" value="1"/>
</dbReference>
<dbReference type="InterPro" id="IPR049539">
    <property type="entry name" value="SPL"/>
</dbReference>
<dbReference type="EMBL" id="JACHFW010000003">
    <property type="protein sequence ID" value="MBB5263906.1"/>
    <property type="molecule type" value="Genomic_DNA"/>
</dbReference>